<accession>A0ABY1KLD0</accession>
<sequence>MEKYQTFTNSCHRCGVDHSSHKEAVECCTNADGNS</sequence>
<name>A0ABY1KLD0_9BACI</name>
<keyword evidence="2" id="KW-1185">Reference proteome</keyword>
<dbReference type="EMBL" id="FTOK01000001">
    <property type="protein sequence ID" value="SIS47339.1"/>
    <property type="molecule type" value="Genomic_DNA"/>
</dbReference>
<reference evidence="1 2" key="1">
    <citation type="submission" date="2017-01" db="EMBL/GenBank/DDBJ databases">
        <authorList>
            <person name="Varghese N."/>
            <person name="Submissions S."/>
        </authorList>
    </citation>
    <scope>NUCLEOTIDE SEQUENCE [LARGE SCALE GENOMIC DNA]</scope>
    <source>
        <strain evidence="1 2">DSM 22782</strain>
    </source>
</reference>
<comment type="caution">
    <text evidence="1">The sequence shown here is derived from an EMBL/GenBank/DDBJ whole genome shotgun (WGS) entry which is preliminary data.</text>
</comment>
<organism evidence="1 2">
    <name type="scientific">Salimicrobium salexigens</name>
    <dbReference type="NCBI Taxonomy" id="908941"/>
    <lineage>
        <taxon>Bacteria</taxon>
        <taxon>Bacillati</taxon>
        <taxon>Bacillota</taxon>
        <taxon>Bacilli</taxon>
        <taxon>Bacillales</taxon>
        <taxon>Bacillaceae</taxon>
        <taxon>Salimicrobium</taxon>
    </lineage>
</organism>
<dbReference type="Proteomes" id="UP000199777">
    <property type="component" value="Unassembled WGS sequence"/>
</dbReference>
<evidence type="ECO:0000313" key="2">
    <source>
        <dbReference type="Proteomes" id="UP000199777"/>
    </source>
</evidence>
<evidence type="ECO:0008006" key="3">
    <source>
        <dbReference type="Google" id="ProtNLM"/>
    </source>
</evidence>
<protein>
    <recommendedName>
        <fullName evidence="3">YhfH-like protein</fullName>
    </recommendedName>
</protein>
<proteinExistence type="predicted"/>
<gene>
    <name evidence="1" type="ORF">SAMN05421758_101402</name>
</gene>
<evidence type="ECO:0000313" key="1">
    <source>
        <dbReference type="EMBL" id="SIS47339.1"/>
    </source>
</evidence>